<evidence type="ECO:0000313" key="3">
    <source>
        <dbReference type="Proteomes" id="UP000271241"/>
    </source>
</evidence>
<dbReference type="EMBL" id="KZ992881">
    <property type="protein sequence ID" value="RKP06451.1"/>
    <property type="molecule type" value="Genomic_DNA"/>
</dbReference>
<dbReference type="OrthoDB" id="10261348at2759"/>
<gene>
    <name evidence="2" type="ORF">THASP1DRAFT_31737</name>
</gene>
<dbReference type="Proteomes" id="UP000271241">
    <property type="component" value="Unassembled WGS sequence"/>
</dbReference>
<dbReference type="GO" id="GO:0071014">
    <property type="term" value="C:post-mRNA release spliceosomal complex"/>
    <property type="evidence" value="ECO:0007669"/>
    <property type="project" value="TreeGrafter"/>
</dbReference>
<feature type="compositionally biased region" description="Acidic residues" evidence="1">
    <location>
        <begin position="219"/>
        <end position="232"/>
    </location>
</feature>
<keyword evidence="3" id="KW-1185">Reference proteome</keyword>
<proteinExistence type="predicted"/>
<evidence type="ECO:0000256" key="1">
    <source>
        <dbReference type="SAM" id="MobiDB-lite"/>
    </source>
</evidence>
<name>A0A4P9XM62_9FUNG</name>
<feature type="region of interest" description="Disordered" evidence="1">
    <location>
        <begin position="187"/>
        <end position="232"/>
    </location>
</feature>
<protein>
    <submittedName>
        <fullName evidence="2">mRNA splicing factor</fullName>
    </submittedName>
</protein>
<dbReference type="InterPro" id="IPR013169">
    <property type="entry name" value="mRNA_splic_Cwf18-like"/>
</dbReference>
<accession>A0A4P9XM62</accession>
<feature type="compositionally biased region" description="Basic and acidic residues" evidence="1">
    <location>
        <begin position="114"/>
        <end position="123"/>
    </location>
</feature>
<sequence>MEEEARKRRERLRTLRAAKESGATDGNRHVHRDRADQTASTVCALTKPVDRPTLRFRNYTPMNEDIASEAGVEAQTREEDQGNRRRPPPPSFAGGEDADEADTTGEAARNARKRGAENHDTVERAVAGVTDEVLAAEVERTRAEMDLFTLAPKKANWDLKRDVEKKLARLERRTQASIVELIRQRLQGQDGGEMNLADAVAAQQRAQDKDQTSTTAAAEADDDDDEDDDDNA</sequence>
<dbReference type="STRING" id="78915.A0A4P9XM62"/>
<dbReference type="GO" id="GO:0005684">
    <property type="term" value="C:U2-type spliceosomal complex"/>
    <property type="evidence" value="ECO:0007669"/>
    <property type="project" value="TreeGrafter"/>
</dbReference>
<reference evidence="3" key="1">
    <citation type="journal article" date="2018" name="Nat. Microbiol.">
        <title>Leveraging single-cell genomics to expand the fungal tree of life.</title>
        <authorList>
            <person name="Ahrendt S.R."/>
            <person name="Quandt C.A."/>
            <person name="Ciobanu D."/>
            <person name="Clum A."/>
            <person name="Salamov A."/>
            <person name="Andreopoulos B."/>
            <person name="Cheng J.F."/>
            <person name="Woyke T."/>
            <person name="Pelin A."/>
            <person name="Henrissat B."/>
            <person name="Reynolds N.K."/>
            <person name="Benny G.L."/>
            <person name="Smith M.E."/>
            <person name="James T.Y."/>
            <person name="Grigoriev I.V."/>
        </authorList>
    </citation>
    <scope>NUCLEOTIDE SEQUENCE [LARGE SCALE GENOMIC DNA]</scope>
    <source>
        <strain evidence="3">RSA 1356</strain>
    </source>
</reference>
<organism evidence="2 3">
    <name type="scientific">Thamnocephalis sphaerospora</name>
    <dbReference type="NCBI Taxonomy" id="78915"/>
    <lineage>
        <taxon>Eukaryota</taxon>
        <taxon>Fungi</taxon>
        <taxon>Fungi incertae sedis</taxon>
        <taxon>Zoopagomycota</taxon>
        <taxon>Zoopagomycotina</taxon>
        <taxon>Zoopagomycetes</taxon>
        <taxon>Zoopagales</taxon>
        <taxon>Sigmoideomycetaceae</taxon>
        <taxon>Thamnocephalis</taxon>
    </lineage>
</organism>
<dbReference type="AlphaFoldDB" id="A0A4P9XM62"/>
<dbReference type="PANTHER" id="PTHR31551:SF1">
    <property type="entry name" value="COILED-COIL DOMAIN-CONTAINING PROTEIN 12"/>
    <property type="match status" value="1"/>
</dbReference>
<feature type="region of interest" description="Disordered" evidence="1">
    <location>
        <begin position="1"/>
        <end position="131"/>
    </location>
</feature>
<dbReference type="Pfam" id="PF08315">
    <property type="entry name" value="cwf18"/>
    <property type="match status" value="2"/>
</dbReference>
<evidence type="ECO:0000313" key="2">
    <source>
        <dbReference type="EMBL" id="RKP06451.1"/>
    </source>
</evidence>
<dbReference type="PANTHER" id="PTHR31551">
    <property type="entry name" value="PRE-MRNA-SPLICING FACTOR CWF18"/>
    <property type="match status" value="1"/>
</dbReference>